<feature type="compositionally biased region" description="Basic and acidic residues" evidence="1">
    <location>
        <begin position="279"/>
        <end position="290"/>
    </location>
</feature>
<feature type="region of interest" description="Disordered" evidence="1">
    <location>
        <begin position="279"/>
        <end position="365"/>
    </location>
</feature>
<dbReference type="AlphaFoldDB" id="A0A6L2JT46"/>
<organism evidence="2">
    <name type="scientific">Tanacetum cinerariifolium</name>
    <name type="common">Dalmatian daisy</name>
    <name type="synonym">Chrysanthemum cinerariifolium</name>
    <dbReference type="NCBI Taxonomy" id="118510"/>
    <lineage>
        <taxon>Eukaryota</taxon>
        <taxon>Viridiplantae</taxon>
        <taxon>Streptophyta</taxon>
        <taxon>Embryophyta</taxon>
        <taxon>Tracheophyta</taxon>
        <taxon>Spermatophyta</taxon>
        <taxon>Magnoliopsida</taxon>
        <taxon>eudicotyledons</taxon>
        <taxon>Gunneridae</taxon>
        <taxon>Pentapetalae</taxon>
        <taxon>asterids</taxon>
        <taxon>campanulids</taxon>
        <taxon>Asterales</taxon>
        <taxon>Asteraceae</taxon>
        <taxon>Asteroideae</taxon>
        <taxon>Anthemideae</taxon>
        <taxon>Anthemidinae</taxon>
        <taxon>Tanacetum</taxon>
    </lineage>
</organism>
<dbReference type="PANTHER" id="PTHR31973">
    <property type="entry name" value="POLYPROTEIN, PUTATIVE-RELATED"/>
    <property type="match status" value="1"/>
</dbReference>
<reference evidence="2" key="1">
    <citation type="journal article" date="2019" name="Sci. Rep.">
        <title>Draft genome of Tanacetum cinerariifolium, the natural source of mosquito coil.</title>
        <authorList>
            <person name="Yamashiro T."/>
            <person name="Shiraishi A."/>
            <person name="Satake H."/>
            <person name="Nakayama K."/>
        </authorList>
    </citation>
    <scope>NUCLEOTIDE SEQUENCE</scope>
</reference>
<dbReference type="PANTHER" id="PTHR31973:SF189">
    <property type="entry name" value="TRANSPOSASE, MUDR, PLANT, MULE TRANSPOSASE DOMAIN PROTEIN-RELATED"/>
    <property type="match status" value="1"/>
</dbReference>
<comment type="caution">
    <text evidence="2">The sequence shown here is derived from an EMBL/GenBank/DDBJ whole genome shotgun (WGS) entry which is preliminary data.</text>
</comment>
<evidence type="ECO:0000256" key="1">
    <source>
        <dbReference type="SAM" id="MobiDB-lite"/>
    </source>
</evidence>
<dbReference type="EMBL" id="BKCJ010001093">
    <property type="protein sequence ID" value="GEU38784.1"/>
    <property type="molecule type" value="Genomic_DNA"/>
</dbReference>
<sequence>MKELNDTNFDEMSYEHLKEIALRNVEDGRSAGKKGNKDRVMKNKVRSGVKKGVKKKVVRKKVVKKKPLLDSGEETSQSPKWTKKQVRESKQVVCPFRMYASWMSNEHSFQIKSLISEQKYYRNYNLGSLVNYRQALLDSNSRSTCRLDVDESANESETSRRIYICFKGVKDGWLTGCRKIKQIDEGAYDYLIQRNPNSWSKAFFEMDRRCETFENGISESFNRAILGPRHKPIITMLEEIKLYIMQMLVAMNKIAFNLEDRITPSVRNRLEILKEKQSGFQESEVRKDNQSYDVSLQHKGKGRSGIGNEASGSGMGGIGEASVGGIGGSEGRGTRGGGMASSGGRRGSRGVGSTRGGGMAGSSSMGILTFEESGVWVKDTTDVITENIDEAPASETTDVSAMGEDLSAPAVDKGKGK</sequence>
<proteinExistence type="predicted"/>
<feature type="compositionally biased region" description="Gly residues" evidence="1">
    <location>
        <begin position="313"/>
        <end position="360"/>
    </location>
</feature>
<accession>A0A6L2JT46</accession>
<feature type="region of interest" description="Disordered" evidence="1">
    <location>
        <begin position="388"/>
        <end position="417"/>
    </location>
</feature>
<name>A0A6L2JT46_TANCI</name>
<gene>
    <name evidence="2" type="ORF">Tci_010762</name>
</gene>
<protein>
    <submittedName>
        <fullName evidence="2">Uncharacterized protein</fullName>
    </submittedName>
</protein>
<evidence type="ECO:0000313" key="2">
    <source>
        <dbReference type="EMBL" id="GEU38784.1"/>
    </source>
</evidence>